<sequence>MVLNQWRQPQTLRRLVWVLVSLPLAWLMAKALAIELGANPVETLEHETGSWALILLLASLAVTPLRQWTGWGFVAPLRRTLGLFGFAYAALHVLIYAVLDRSLLWSELLADLVKRPYVMLGMAAFTLLLVLACTSPRRVVKRLGAARWKVLHRAVYLAVPLAVLHFTWLKMDKNLLARPLSYAAVLGVLLGLRLWWLKRPARGAAGLQSSPAGE</sequence>
<evidence type="ECO:0000256" key="3">
    <source>
        <dbReference type="ARBA" id="ARBA00022692"/>
    </source>
</evidence>
<comment type="cofactor">
    <cofactor evidence="7">
        <name>heme b</name>
        <dbReference type="ChEBI" id="CHEBI:60344"/>
    </cofactor>
    <text evidence="7">Binds 1 heme b (iron(II)-protoporphyrin IX) group per subunit.</text>
</comment>
<comment type="similarity">
    <text evidence="7">Belongs to the MsrQ family.</text>
</comment>
<keyword evidence="10" id="KW-1185">Reference proteome</keyword>
<keyword evidence="3 7" id="KW-0812">Transmembrane</keyword>
<comment type="caution">
    <text evidence="9">The sequence shown here is derived from an EMBL/GenBank/DDBJ whole genome shotgun (WGS) entry which is preliminary data.</text>
</comment>
<evidence type="ECO:0000256" key="1">
    <source>
        <dbReference type="ARBA" id="ARBA00004141"/>
    </source>
</evidence>
<keyword evidence="7" id="KW-0288">FMN</keyword>
<keyword evidence="6 7" id="KW-0472">Membrane</keyword>
<feature type="transmembrane region" description="Helical" evidence="7">
    <location>
        <begin position="119"/>
        <end position="138"/>
    </location>
</feature>
<protein>
    <recommendedName>
        <fullName evidence="7">Protein-methionine-sulfoxide reductase heme-binding subunit MsrQ</fullName>
    </recommendedName>
    <alternativeName>
        <fullName evidence="7">Flavocytochrome MsrQ</fullName>
    </alternativeName>
</protein>
<feature type="transmembrane region" description="Helical" evidence="7">
    <location>
        <begin position="180"/>
        <end position="197"/>
    </location>
</feature>
<evidence type="ECO:0000256" key="2">
    <source>
        <dbReference type="ARBA" id="ARBA00022448"/>
    </source>
</evidence>
<evidence type="ECO:0000313" key="9">
    <source>
        <dbReference type="EMBL" id="MCQ8895317.1"/>
    </source>
</evidence>
<comment type="subunit">
    <text evidence="7">Heterodimer of a catalytic subunit (MsrP) and a heme-binding subunit (MsrQ).</text>
</comment>
<comment type="subcellular location">
    <subcellularLocation>
        <location evidence="7">Cell membrane</location>
        <topology evidence="7">Multi-pass membrane protein</topology>
    </subcellularLocation>
    <subcellularLocation>
        <location evidence="1">Membrane</location>
        <topology evidence="1">Multi-pass membrane protein</topology>
    </subcellularLocation>
</comment>
<keyword evidence="2 7" id="KW-0813">Transport</keyword>
<keyword evidence="5 7" id="KW-0408">Iron</keyword>
<reference evidence="9 10" key="1">
    <citation type="submission" date="2022-07" db="EMBL/GenBank/DDBJ databases">
        <authorList>
            <person name="Xamxidin M."/>
            <person name="Wu M."/>
        </authorList>
    </citation>
    <scope>NUCLEOTIDE SEQUENCE [LARGE SCALE GENOMIC DNA]</scope>
    <source>
        <strain evidence="9 10">NBRC 111650</strain>
    </source>
</reference>
<dbReference type="HAMAP" id="MF_01207">
    <property type="entry name" value="MsrQ"/>
    <property type="match status" value="1"/>
</dbReference>
<dbReference type="Pfam" id="PF01794">
    <property type="entry name" value="Ferric_reduct"/>
    <property type="match status" value="1"/>
</dbReference>
<comment type="caution">
    <text evidence="7">Lacks conserved residue(s) required for the propagation of feature annotation.</text>
</comment>
<feature type="domain" description="Ferric oxidoreductase" evidence="8">
    <location>
        <begin position="48"/>
        <end position="162"/>
    </location>
</feature>
<keyword evidence="4 7" id="KW-1133">Transmembrane helix</keyword>
<dbReference type="EMBL" id="JANIGO010000001">
    <property type="protein sequence ID" value="MCQ8895317.1"/>
    <property type="molecule type" value="Genomic_DNA"/>
</dbReference>
<evidence type="ECO:0000256" key="7">
    <source>
        <dbReference type="HAMAP-Rule" id="MF_01207"/>
    </source>
</evidence>
<keyword evidence="7" id="KW-0479">Metal-binding</keyword>
<dbReference type="InterPro" id="IPR013130">
    <property type="entry name" value="Fe3_Rdtase_TM_dom"/>
</dbReference>
<accession>A0ABT1WCS8</accession>
<name>A0ABT1WCS8_9BURK</name>
<comment type="function">
    <text evidence="7">Part of the MsrPQ system that repairs oxidized periplasmic proteins containing methionine sulfoxide residues (Met-O), using respiratory chain electrons. Thus protects these proteins from oxidative-stress damage caused by reactive species of oxygen and chlorine generated by the host defense mechanisms. MsrPQ is essential for the maintenance of envelope integrity under bleach stress, rescuing a wide series of structurally unrelated periplasmic proteins from methionine oxidation. MsrQ provides electrons for reduction to the reductase catalytic subunit MsrP, using the quinone pool of the respiratory chain.</text>
</comment>
<proteinExistence type="inferred from homology"/>
<evidence type="ECO:0000256" key="4">
    <source>
        <dbReference type="ARBA" id="ARBA00022989"/>
    </source>
</evidence>
<dbReference type="PANTHER" id="PTHR36964">
    <property type="entry name" value="PROTEIN-METHIONINE-SULFOXIDE REDUCTASE HEME-BINDING SUBUNIT MSRQ"/>
    <property type="match status" value="1"/>
</dbReference>
<keyword evidence="7" id="KW-0349">Heme</keyword>
<organism evidence="9 10">
    <name type="scientific">Limnobacter humi</name>
    <dbReference type="NCBI Taxonomy" id="1778671"/>
    <lineage>
        <taxon>Bacteria</taxon>
        <taxon>Pseudomonadati</taxon>
        <taxon>Pseudomonadota</taxon>
        <taxon>Betaproteobacteria</taxon>
        <taxon>Burkholderiales</taxon>
        <taxon>Burkholderiaceae</taxon>
        <taxon>Limnobacter</taxon>
    </lineage>
</organism>
<evidence type="ECO:0000256" key="5">
    <source>
        <dbReference type="ARBA" id="ARBA00023004"/>
    </source>
</evidence>
<keyword evidence="7" id="KW-1003">Cell membrane</keyword>
<dbReference type="Proteomes" id="UP001204142">
    <property type="component" value="Unassembled WGS sequence"/>
</dbReference>
<feature type="transmembrane region" description="Helical" evidence="7">
    <location>
        <begin position="150"/>
        <end position="168"/>
    </location>
</feature>
<dbReference type="PANTHER" id="PTHR36964:SF1">
    <property type="entry name" value="PROTEIN-METHIONINE-SULFOXIDE REDUCTASE HEME-BINDING SUBUNIT MSRQ"/>
    <property type="match status" value="1"/>
</dbReference>
<gene>
    <name evidence="7" type="primary">msrQ</name>
    <name evidence="9" type="ORF">NQT62_02540</name>
</gene>
<evidence type="ECO:0000256" key="6">
    <source>
        <dbReference type="ARBA" id="ARBA00023136"/>
    </source>
</evidence>
<dbReference type="InterPro" id="IPR022837">
    <property type="entry name" value="MsrQ-like"/>
</dbReference>
<feature type="transmembrane region" description="Helical" evidence="7">
    <location>
        <begin position="80"/>
        <end position="99"/>
    </location>
</feature>
<keyword evidence="7" id="KW-0285">Flavoprotein</keyword>
<evidence type="ECO:0000313" key="10">
    <source>
        <dbReference type="Proteomes" id="UP001204142"/>
    </source>
</evidence>
<comment type="cofactor">
    <cofactor evidence="7">
        <name>FMN</name>
        <dbReference type="ChEBI" id="CHEBI:58210"/>
    </cofactor>
    <text evidence="7">Binds 1 FMN per subunit.</text>
</comment>
<keyword evidence="7" id="KW-0249">Electron transport</keyword>
<dbReference type="RefSeq" id="WP_256762998.1">
    <property type="nucleotide sequence ID" value="NZ_JANIGO010000001.1"/>
</dbReference>
<feature type="transmembrane region" description="Helical" evidence="7">
    <location>
        <begin position="49"/>
        <end position="68"/>
    </location>
</feature>
<evidence type="ECO:0000259" key="8">
    <source>
        <dbReference type="Pfam" id="PF01794"/>
    </source>
</evidence>